<dbReference type="InterPro" id="IPR035940">
    <property type="entry name" value="CAP_sf"/>
</dbReference>
<evidence type="ECO:0000259" key="2">
    <source>
        <dbReference type="Pfam" id="PF00188"/>
    </source>
</evidence>
<keyword evidence="4" id="KW-1185">Reference proteome</keyword>
<dbReference type="SUPFAM" id="SSF55797">
    <property type="entry name" value="PR-1-like"/>
    <property type="match status" value="1"/>
</dbReference>
<proteinExistence type="predicted"/>
<reference evidence="3 4" key="1">
    <citation type="submission" date="2023-06" db="EMBL/GenBank/DDBJ databases">
        <title>Pelomonas sp. PFR6 16S ribosomal RNA gene Genome sequencing and assembly.</title>
        <authorList>
            <person name="Woo H."/>
        </authorList>
    </citation>
    <scope>NUCLEOTIDE SEQUENCE [LARGE SCALE GENOMIC DNA]</scope>
    <source>
        <strain evidence="3 4">PFR6</strain>
    </source>
</reference>
<dbReference type="EMBL" id="JAUHHC010000001">
    <property type="protein sequence ID" value="MDN3918858.1"/>
    <property type="molecule type" value="Genomic_DNA"/>
</dbReference>
<keyword evidence="1" id="KW-0732">Signal</keyword>
<dbReference type="InterPro" id="IPR014044">
    <property type="entry name" value="CAP_dom"/>
</dbReference>
<protein>
    <submittedName>
        <fullName evidence="3">CAP domain-containing protein</fullName>
    </submittedName>
</protein>
<dbReference type="CDD" id="cd05379">
    <property type="entry name" value="CAP_bacterial"/>
    <property type="match status" value="1"/>
</dbReference>
<dbReference type="PANTHER" id="PTHR31157">
    <property type="entry name" value="SCP DOMAIN-CONTAINING PROTEIN"/>
    <property type="match status" value="1"/>
</dbReference>
<organism evidence="3 4">
    <name type="scientific">Roseateles violae</name>
    <dbReference type="NCBI Taxonomy" id="3058042"/>
    <lineage>
        <taxon>Bacteria</taxon>
        <taxon>Pseudomonadati</taxon>
        <taxon>Pseudomonadota</taxon>
        <taxon>Betaproteobacteria</taxon>
        <taxon>Burkholderiales</taxon>
        <taxon>Sphaerotilaceae</taxon>
        <taxon>Roseateles</taxon>
    </lineage>
</organism>
<comment type="caution">
    <text evidence="3">The sequence shown here is derived from an EMBL/GenBank/DDBJ whole genome shotgun (WGS) entry which is preliminary data.</text>
</comment>
<feature type="chain" id="PRO_5045565645" evidence="1">
    <location>
        <begin position="20"/>
        <end position="168"/>
    </location>
</feature>
<evidence type="ECO:0000313" key="4">
    <source>
        <dbReference type="Proteomes" id="UP001228044"/>
    </source>
</evidence>
<dbReference type="PANTHER" id="PTHR31157:SF1">
    <property type="entry name" value="SCP DOMAIN-CONTAINING PROTEIN"/>
    <property type="match status" value="1"/>
</dbReference>
<name>A0ABT8DLS7_9BURK</name>
<dbReference type="Gene3D" id="3.40.33.10">
    <property type="entry name" value="CAP"/>
    <property type="match status" value="1"/>
</dbReference>
<evidence type="ECO:0000256" key="1">
    <source>
        <dbReference type="SAM" id="SignalP"/>
    </source>
</evidence>
<accession>A0ABT8DLS7</accession>
<dbReference type="Proteomes" id="UP001228044">
    <property type="component" value="Unassembled WGS sequence"/>
</dbReference>
<feature type="domain" description="SCP" evidence="2">
    <location>
        <begin position="32"/>
        <end position="159"/>
    </location>
</feature>
<evidence type="ECO:0000313" key="3">
    <source>
        <dbReference type="EMBL" id="MDN3918858.1"/>
    </source>
</evidence>
<gene>
    <name evidence="3" type="ORF">QWJ38_01080</name>
</gene>
<dbReference type="Pfam" id="PF00188">
    <property type="entry name" value="CAP"/>
    <property type="match status" value="1"/>
</dbReference>
<dbReference type="RefSeq" id="WP_290357186.1">
    <property type="nucleotide sequence ID" value="NZ_JAUHHC010000001.1"/>
</dbReference>
<feature type="signal peptide" evidence="1">
    <location>
        <begin position="1"/>
        <end position="19"/>
    </location>
</feature>
<sequence>MWKFLLSLLAGAGAATVLAGPQPCQPDAEQALRAINALRAEPRACGAQAMPAAAALRWSGPLADSSRRFAQELARRGLLTHEGEQLHGMRERMQASGYAMRLAGENLAAGAETLNEVLQQWLSSPGHCENLMLAEFRDVGLACAIGAAPEDRYGRYWVMQLGRPAVER</sequence>